<accession>A0A5A8DCK6</accession>
<evidence type="ECO:0000313" key="2">
    <source>
        <dbReference type="Proteomes" id="UP000324907"/>
    </source>
</evidence>
<organism evidence="1 2">
    <name type="scientific">Cafeteria roenbergensis</name>
    <name type="common">Marine flagellate</name>
    <dbReference type="NCBI Taxonomy" id="33653"/>
    <lineage>
        <taxon>Eukaryota</taxon>
        <taxon>Sar</taxon>
        <taxon>Stramenopiles</taxon>
        <taxon>Bigyra</taxon>
        <taxon>Opalozoa</taxon>
        <taxon>Bicosoecida</taxon>
        <taxon>Cafeteriaceae</taxon>
        <taxon>Cafeteria</taxon>
    </lineage>
</organism>
<name>A0A5A8DCK6_CAFRO</name>
<dbReference type="AlphaFoldDB" id="A0A5A8DCK6"/>
<sequence length="320" mass="33421">MQPALPILLDARVTKLAADLGNLCADLSAQAGLFLVNAEVASGSRAPRPWERRGGGIGCRSGGRRTALSLSLSLSVATQSAALDPFTMAHSVAPGEMPTEIDGEPVLLAAELSSKWRFYRNCTCSVASMAPMMFGIPACLLFVPIYSLCCGKARTEEAESWQLVLTPSTLHFKCKLYACGCCCQTTESKSIPLDKIQDLALVSDCCGDCCGFSDGDGVPWQMHVQTAGSSGGDGKAKSAELVAFCVKDVEAFRRKVLEAKRAMLRSGGSGGAAPKAAAGDAAAEAAAGVASPEAVATLKRMETLMEEALGLMRGRSRTDA</sequence>
<dbReference type="EMBL" id="VLTL01000072">
    <property type="protein sequence ID" value="KAA0163025.1"/>
    <property type="molecule type" value="Genomic_DNA"/>
</dbReference>
<proteinExistence type="predicted"/>
<evidence type="ECO:0000313" key="1">
    <source>
        <dbReference type="EMBL" id="KAA0163025.1"/>
    </source>
</evidence>
<comment type="caution">
    <text evidence="1">The sequence shown here is derived from an EMBL/GenBank/DDBJ whole genome shotgun (WGS) entry which is preliminary data.</text>
</comment>
<reference evidence="1 2" key="1">
    <citation type="submission" date="2019-07" db="EMBL/GenBank/DDBJ databases">
        <title>Genomes of Cafeteria roenbergensis.</title>
        <authorList>
            <person name="Fischer M.G."/>
            <person name="Hackl T."/>
            <person name="Roman M."/>
        </authorList>
    </citation>
    <scope>NUCLEOTIDE SEQUENCE [LARGE SCALE GENOMIC DNA]</scope>
    <source>
        <strain evidence="1 2">RCC970-E3</strain>
    </source>
</reference>
<dbReference type="Proteomes" id="UP000324907">
    <property type="component" value="Unassembled WGS sequence"/>
</dbReference>
<gene>
    <name evidence="1" type="ORF">FNF28_04415</name>
</gene>
<protein>
    <submittedName>
        <fullName evidence="1">Uncharacterized protein</fullName>
    </submittedName>
</protein>